<sequence length="242" mass="25861">MAWSGRAKWGAGTVAVLAVAAAGAVWVGNQPDAPELVKAPVAAIQGKNAANAPEKILWKNLSPAQQQALEPLAGEWDQMDAVRKQKWLGIANRYAKMKPDEQVRVQERMREWVRMTPEERRQVRQNYARAQKLNPTQKSTSWESYQQLTDEQKKELAAKAATKKQVANLPTPTQAKAHTVAPIKPATPSASPGVATPVVPPVVPPADASAPLPNASNVTPVPTGPAPAALTPQPAPAPADVK</sequence>
<dbReference type="STRING" id="551987.SAMN05192549_101257"/>
<dbReference type="EMBL" id="FRCX01000001">
    <property type="protein sequence ID" value="SHM30999.1"/>
    <property type="molecule type" value="Genomic_DNA"/>
</dbReference>
<feature type="compositionally biased region" description="Pro residues" evidence="1">
    <location>
        <begin position="233"/>
        <end position="242"/>
    </location>
</feature>
<feature type="compositionally biased region" description="Low complexity" evidence="1">
    <location>
        <begin position="188"/>
        <end position="197"/>
    </location>
</feature>
<evidence type="ECO:0000313" key="2">
    <source>
        <dbReference type="EMBL" id="SHM30999.1"/>
    </source>
</evidence>
<feature type="region of interest" description="Disordered" evidence="1">
    <location>
        <begin position="169"/>
        <end position="242"/>
    </location>
</feature>
<dbReference type="AlphaFoldDB" id="A0A1M7HRG6"/>
<protein>
    <recommendedName>
        <fullName evidence="4">DUF3106 domain-containing protein</fullName>
    </recommendedName>
</protein>
<dbReference type="Pfam" id="PF11304">
    <property type="entry name" value="DUF3106"/>
    <property type="match status" value="1"/>
</dbReference>
<reference evidence="3" key="1">
    <citation type="submission" date="2016-11" db="EMBL/GenBank/DDBJ databases">
        <authorList>
            <person name="Varghese N."/>
            <person name="Submissions S."/>
        </authorList>
    </citation>
    <scope>NUCLEOTIDE SEQUENCE [LARGE SCALE GENOMIC DNA]</scope>
    <source>
        <strain evidence="3">Sac-22</strain>
    </source>
</reference>
<dbReference type="Proteomes" id="UP000184339">
    <property type="component" value="Unassembled WGS sequence"/>
</dbReference>
<evidence type="ECO:0008006" key="4">
    <source>
        <dbReference type="Google" id="ProtNLM"/>
    </source>
</evidence>
<name>A0A1M7HRG6_9BURK</name>
<proteinExistence type="predicted"/>
<organism evidence="2 3">
    <name type="scientific">Duganella sacchari</name>
    <dbReference type="NCBI Taxonomy" id="551987"/>
    <lineage>
        <taxon>Bacteria</taxon>
        <taxon>Pseudomonadati</taxon>
        <taxon>Pseudomonadota</taxon>
        <taxon>Betaproteobacteria</taxon>
        <taxon>Burkholderiales</taxon>
        <taxon>Oxalobacteraceae</taxon>
        <taxon>Telluria group</taxon>
        <taxon>Duganella</taxon>
    </lineage>
</organism>
<gene>
    <name evidence="2" type="ORF">SAMN05192549_101257</name>
</gene>
<dbReference type="OrthoDB" id="9796567at2"/>
<evidence type="ECO:0000256" key="1">
    <source>
        <dbReference type="SAM" id="MobiDB-lite"/>
    </source>
</evidence>
<dbReference type="InterPro" id="IPR021455">
    <property type="entry name" value="DUF3106"/>
</dbReference>
<keyword evidence="3" id="KW-1185">Reference proteome</keyword>
<evidence type="ECO:0000313" key="3">
    <source>
        <dbReference type="Proteomes" id="UP000184339"/>
    </source>
</evidence>
<accession>A0A1M7HRG6</accession>